<accession>A0A2G2Z0S9</accession>
<evidence type="ECO:0000256" key="6">
    <source>
        <dbReference type="RuleBase" id="RU003682"/>
    </source>
</evidence>
<dbReference type="AlphaFoldDB" id="A0A2G2Z0S9"/>
<dbReference type="OMA" id="FESPTHK"/>
<dbReference type="SUPFAM" id="SSF51197">
    <property type="entry name" value="Clavaminate synthase-like"/>
    <property type="match status" value="1"/>
</dbReference>
<organism evidence="8 9">
    <name type="scientific">Capsicum annuum</name>
    <name type="common">Capsicum pepper</name>
    <dbReference type="NCBI Taxonomy" id="4072"/>
    <lineage>
        <taxon>Eukaryota</taxon>
        <taxon>Viridiplantae</taxon>
        <taxon>Streptophyta</taxon>
        <taxon>Embryophyta</taxon>
        <taxon>Tracheophyta</taxon>
        <taxon>Spermatophyta</taxon>
        <taxon>Magnoliopsida</taxon>
        <taxon>eudicotyledons</taxon>
        <taxon>Gunneridae</taxon>
        <taxon>Pentapetalae</taxon>
        <taxon>asterids</taxon>
        <taxon>lamiids</taxon>
        <taxon>Solanales</taxon>
        <taxon>Solanaceae</taxon>
        <taxon>Solanoideae</taxon>
        <taxon>Capsiceae</taxon>
        <taxon>Capsicum</taxon>
    </lineage>
</organism>
<dbReference type="Gramene" id="PHT75501">
    <property type="protein sequence ID" value="PHT75501"/>
    <property type="gene ID" value="T459_19023"/>
</dbReference>
<reference evidence="8 9" key="2">
    <citation type="journal article" date="2017" name="Genome Biol.">
        <title>New reference genome sequences of hot pepper reveal the massive evolution of plant disease-resistance genes by retroduplication.</title>
        <authorList>
            <person name="Kim S."/>
            <person name="Park J."/>
            <person name="Yeom S.I."/>
            <person name="Kim Y.M."/>
            <person name="Seo E."/>
            <person name="Kim K.T."/>
            <person name="Kim M.S."/>
            <person name="Lee J.M."/>
            <person name="Cheong K."/>
            <person name="Shin H.S."/>
            <person name="Kim S.B."/>
            <person name="Han K."/>
            <person name="Lee J."/>
            <person name="Park M."/>
            <person name="Lee H.A."/>
            <person name="Lee H.Y."/>
            <person name="Lee Y."/>
            <person name="Oh S."/>
            <person name="Lee J.H."/>
            <person name="Choi E."/>
            <person name="Choi E."/>
            <person name="Lee S.E."/>
            <person name="Jeon J."/>
            <person name="Kim H."/>
            <person name="Choi G."/>
            <person name="Song H."/>
            <person name="Lee J."/>
            <person name="Lee S.C."/>
            <person name="Kwon J.K."/>
            <person name="Lee H.Y."/>
            <person name="Koo N."/>
            <person name="Hong Y."/>
            <person name="Kim R.W."/>
            <person name="Kang W.H."/>
            <person name="Huh J.H."/>
            <person name="Kang B.C."/>
            <person name="Yang T.J."/>
            <person name="Lee Y.H."/>
            <person name="Bennetzen J.L."/>
            <person name="Choi D."/>
        </authorList>
    </citation>
    <scope>NUCLEOTIDE SEQUENCE [LARGE SCALE GENOMIC DNA]</scope>
    <source>
        <strain evidence="9">cv. CM334</strain>
    </source>
</reference>
<keyword evidence="9" id="KW-1185">Reference proteome</keyword>
<dbReference type="Pfam" id="PF03171">
    <property type="entry name" value="2OG-FeII_Oxy"/>
    <property type="match status" value="1"/>
</dbReference>
<evidence type="ECO:0000256" key="2">
    <source>
        <dbReference type="ARBA" id="ARBA00022723"/>
    </source>
</evidence>
<sequence>MDGLSPITADIGCKPVQEMVKDGDEMPDEYVCKDFHYGTIDDDVPVIDIPVVDLKVLTSSSACGREELGKLRSALSSSGYFQAINSGIEESLVDEVRKVSRQFFDLSMEEKQKYGRAPDNTEGYGNDMVLSENVLPENQTLDWTDRLYLLVHPEDERKLKYWPENPKSFRVILEEYSNRLKLIAEELLWSTARSMNLPDDRFLRLYGDRPVMYARFSFYPPCPRPKLVHGLKPHADGSAITILLQDKEVGGLQILKDDKWYRVPIMPYALLVNIGDQVEIMSNGLLKSPVL</sequence>
<dbReference type="GO" id="GO:0046872">
    <property type="term" value="F:metal ion binding"/>
    <property type="evidence" value="ECO:0007669"/>
    <property type="project" value="UniProtKB-KW"/>
</dbReference>
<evidence type="ECO:0000256" key="4">
    <source>
        <dbReference type="ARBA" id="ARBA00023002"/>
    </source>
</evidence>
<keyword evidence="3" id="KW-0847">Vitamin C</keyword>
<gene>
    <name evidence="8" type="ORF">T459_19023</name>
</gene>
<keyword evidence="5 6" id="KW-0408">Iron</keyword>
<dbReference type="GO" id="GO:0016706">
    <property type="term" value="F:2-oxoglutarate-dependent dioxygenase activity"/>
    <property type="evidence" value="ECO:0007669"/>
    <property type="project" value="UniProtKB-ARBA"/>
</dbReference>
<keyword evidence="2 6" id="KW-0479">Metal-binding</keyword>
<dbReference type="Pfam" id="PF14226">
    <property type="entry name" value="DIOX_N"/>
    <property type="match status" value="1"/>
</dbReference>
<dbReference type="GO" id="GO:0031418">
    <property type="term" value="F:L-ascorbic acid binding"/>
    <property type="evidence" value="ECO:0007669"/>
    <property type="project" value="UniProtKB-KW"/>
</dbReference>
<dbReference type="PANTHER" id="PTHR47991">
    <property type="entry name" value="OXOGLUTARATE/IRON-DEPENDENT DIOXYGENASE"/>
    <property type="match status" value="1"/>
</dbReference>
<name>A0A2G2Z0S9_CAPAN</name>
<dbReference type="GO" id="GO:0002238">
    <property type="term" value="P:response to molecule of fungal origin"/>
    <property type="evidence" value="ECO:0007669"/>
    <property type="project" value="UniProtKB-ARBA"/>
</dbReference>
<dbReference type="Proteomes" id="UP000222542">
    <property type="component" value="Unassembled WGS sequence"/>
</dbReference>
<protein>
    <recommendedName>
        <fullName evidence="7">Fe2OG dioxygenase domain-containing protein</fullName>
    </recommendedName>
</protein>
<evidence type="ECO:0000259" key="7">
    <source>
        <dbReference type="PROSITE" id="PS51471"/>
    </source>
</evidence>
<reference evidence="8 9" key="1">
    <citation type="journal article" date="2014" name="Nat. Genet.">
        <title>Genome sequence of the hot pepper provides insights into the evolution of pungency in Capsicum species.</title>
        <authorList>
            <person name="Kim S."/>
            <person name="Park M."/>
            <person name="Yeom S.I."/>
            <person name="Kim Y.M."/>
            <person name="Lee J.M."/>
            <person name="Lee H.A."/>
            <person name="Seo E."/>
            <person name="Choi J."/>
            <person name="Cheong K."/>
            <person name="Kim K.T."/>
            <person name="Jung K."/>
            <person name="Lee G.W."/>
            <person name="Oh S.K."/>
            <person name="Bae C."/>
            <person name="Kim S.B."/>
            <person name="Lee H.Y."/>
            <person name="Kim S.Y."/>
            <person name="Kim M.S."/>
            <person name="Kang B.C."/>
            <person name="Jo Y.D."/>
            <person name="Yang H.B."/>
            <person name="Jeong H.J."/>
            <person name="Kang W.H."/>
            <person name="Kwon J.K."/>
            <person name="Shin C."/>
            <person name="Lim J.Y."/>
            <person name="Park J.H."/>
            <person name="Huh J.H."/>
            <person name="Kim J.S."/>
            <person name="Kim B.D."/>
            <person name="Cohen O."/>
            <person name="Paran I."/>
            <person name="Suh M.C."/>
            <person name="Lee S.B."/>
            <person name="Kim Y.K."/>
            <person name="Shin Y."/>
            <person name="Noh S.J."/>
            <person name="Park J."/>
            <person name="Seo Y.S."/>
            <person name="Kwon S.Y."/>
            <person name="Kim H.A."/>
            <person name="Park J.M."/>
            <person name="Kim H.J."/>
            <person name="Choi S.B."/>
            <person name="Bosland P.W."/>
            <person name="Reeves G."/>
            <person name="Jo S.H."/>
            <person name="Lee B.W."/>
            <person name="Cho H.T."/>
            <person name="Choi H.S."/>
            <person name="Lee M.S."/>
            <person name="Yu Y."/>
            <person name="Do Choi Y."/>
            <person name="Park B.S."/>
            <person name="van Deynze A."/>
            <person name="Ashrafi H."/>
            <person name="Hill T."/>
            <person name="Kim W.T."/>
            <person name="Pai H.S."/>
            <person name="Ahn H.K."/>
            <person name="Yeam I."/>
            <person name="Giovannoni J.J."/>
            <person name="Rose J.K."/>
            <person name="Sorensen I."/>
            <person name="Lee S.J."/>
            <person name="Kim R.W."/>
            <person name="Choi I.Y."/>
            <person name="Choi B.S."/>
            <person name="Lim J.S."/>
            <person name="Lee Y.H."/>
            <person name="Choi D."/>
        </authorList>
    </citation>
    <scope>NUCLEOTIDE SEQUENCE [LARGE SCALE GENOMIC DNA]</scope>
    <source>
        <strain evidence="9">cv. CM334</strain>
    </source>
</reference>
<feature type="domain" description="Fe2OG dioxygenase" evidence="7">
    <location>
        <begin position="210"/>
        <end position="291"/>
    </location>
</feature>
<evidence type="ECO:0000313" key="9">
    <source>
        <dbReference type="Proteomes" id="UP000222542"/>
    </source>
</evidence>
<dbReference type="GO" id="GO:0009805">
    <property type="term" value="P:coumarin biosynthetic process"/>
    <property type="evidence" value="ECO:0007669"/>
    <property type="project" value="UniProtKB-ARBA"/>
</dbReference>
<evidence type="ECO:0000256" key="1">
    <source>
        <dbReference type="ARBA" id="ARBA00008056"/>
    </source>
</evidence>
<dbReference type="STRING" id="4072.A0A2G2Z0S9"/>
<dbReference type="InterPro" id="IPR026992">
    <property type="entry name" value="DIOX_N"/>
</dbReference>
<dbReference type="InterPro" id="IPR050295">
    <property type="entry name" value="Plant_2OG-oxidoreductases"/>
</dbReference>
<dbReference type="InterPro" id="IPR027443">
    <property type="entry name" value="IPNS-like_sf"/>
</dbReference>
<proteinExistence type="inferred from homology"/>
<dbReference type="InterPro" id="IPR005123">
    <property type="entry name" value="Oxoglu/Fe-dep_dioxygenase_dom"/>
</dbReference>
<keyword evidence="4 6" id="KW-0560">Oxidoreductase</keyword>
<dbReference type="EMBL" id="AYRZ02000007">
    <property type="protein sequence ID" value="PHT75501.1"/>
    <property type="molecule type" value="Genomic_DNA"/>
</dbReference>
<dbReference type="FunFam" id="2.60.120.330:FF:000079">
    <property type="entry name" value="Protein SRG1"/>
    <property type="match status" value="1"/>
</dbReference>
<dbReference type="InterPro" id="IPR044861">
    <property type="entry name" value="IPNS-like_FE2OG_OXY"/>
</dbReference>
<evidence type="ECO:0000313" key="8">
    <source>
        <dbReference type="EMBL" id="PHT75501.1"/>
    </source>
</evidence>
<comment type="caution">
    <text evidence="8">The sequence shown here is derived from an EMBL/GenBank/DDBJ whole genome shotgun (WGS) entry which is preliminary data.</text>
</comment>
<evidence type="ECO:0000256" key="5">
    <source>
        <dbReference type="ARBA" id="ARBA00023004"/>
    </source>
</evidence>
<dbReference type="Gene3D" id="2.60.120.330">
    <property type="entry name" value="B-lactam Antibiotic, Isopenicillin N Synthase, Chain"/>
    <property type="match status" value="1"/>
</dbReference>
<comment type="similarity">
    <text evidence="1 6">Belongs to the iron/ascorbate-dependent oxidoreductase family.</text>
</comment>
<dbReference type="PROSITE" id="PS51471">
    <property type="entry name" value="FE2OG_OXY"/>
    <property type="match status" value="1"/>
</dbReference>
<evidence type="ECO:0000256" key="3">
    <source>
        <dbReference type="ARBA" id="ARBA00022896"/>
    </source>
</evidence>